<evidence type="ECO:0000313" key="1">
    <source>
        <dbReference type="EMBL" id="JAI04204.1"/>
    </source>
</evidence>
<sequence>MPRHPVIRRLNPVLTPKLKFQSYRR</sequence>
<protein>
    <submittedName>
        <fullName evidence="1">Uncharacterized protein</fullName>
    </submittedName>
</protein>
<proteinExistence type="predicted"/>
<name>A0A0E9XR70_ANGAN</name>
<dbReference type="EMBL" id="GBXM01004374">
    <property type="protein sequence ID" value="JAI04204.1"/>
    <property type="molecule type" value="Transcribed_RNA"/>
</dbReference>
<reference evidence="1" key="1">
    <citation type="submission" date="2014-11" db="EMBL/GenBank/DDBJ databases">
        <authorList>
            <person name="Amaro Gonzalez C."/>
        </authorList>
    </citation>
    <scope>NUCLEOTIDE SEQUENCE</scope>
</reference>
<dbReference type="AlphaFoldDB" id="A0A0E9XR70"/>
<organism evidence="1">
    <name type="scientific">Anguilla anguilla</name>
    <name type="common">European freshwater eel</name>
    <name type="synonym">Muraena anguilla</name>
    <dbReference type="NCBI Taxonomy" id="7936"/>
    <lineage>
        <taxon>Eukaryota</taxon>
        <taxon>Metazoa</taxon>
        <taxon>Chordata</taxon>
        <taxon>Craniata</taxon>
        <taxon>Vertebrata</taxon>
        <taxon>Euteleostomi</taxon>
        <taxon>Actinopterygii</taxon>
        <taxon>Neopterygii</taxon>
        <taxon>Teleostei</taxon>
        <taxon>Anguilliformes</taxon>
        <taxon>Anguillidae</taxon>
        <taxon>Anguilla</taxon>
    </lineage>
</organism>
<reference evidence="1" key="2">
    <citation type="journal article" date="2015" name="Fish Shellfish Immunol.">
        <title>Early steps in the European eel (Anguilla anguilla)-Vibrio vulnificus interaction in the gills: Role of the RtxA13 toxin.</title>
        <authorList>
            <person name="Callol A."/>
            <person name="Pajuelo D."/>
            <person name="Ebbesson L."/>
            <person name="Teles M."/>
            <person name="MacKenzie S."/>
            <person name="Amaro C."/>
        </authorList>
    </citation>
    <scope>NUCLEOTIDE SEQUENCE</scope>
</reference>
<accession>A0A0E9XR70</accession>